<dbReference type="STRING" id="399497.BW733_12180"/>
<evidence type="ECO:0008006" key="9">
    <source>
        <dbReference type="Google" id="ProtNLM"/>
    </source>
</evidence>
<dbReference type="PANTHER" id="PTHR11707:SF28">
    <property type="entry name" value="60 KDA LYSOPHOSPHOLIPASE"/>
    <property type="match status" value="1"/>
</dbReference>
<dbReference type="PRINTS" id="PR00139">
    <property type="entry name" value="ASNGLNASE"/>
</dbReference>
<dbReference type="Gene3D" id="3.40.50.40">
    <property type="match status" value="1"/>
</dbReference>
<dbReference type="GO" id="GO:0004067">
    <property type="term" value="F:asparaginase activity"/>
    <property type="evidence" value="ECO:0007669"/>
    <property type="project" value="UniProtKB-UniRule"/>
</dbReference>
<keyword evidence="2" id="KW-0378">Hydrolase</keyword>
<evidence type="ECO:0000256" key="1">
    <source>
        <dbReference type="ARBA" id="ARBA00010518"/>
    </source>
</evidence>
<dbReference type="RefSeq" id="WP_161490222.1">
    <property type="nucleotide sequence ID" value="NZ_CP019607.1"/>
</dbReference>
<dbReference type="PANTHER" id="PTHR11707">
    <property type="entry name" value="L-ASPARAGINASE"/>
    <property type="match status" value="1"/>
</dbReference>
<evidence type="ECO:0000259" key="6">
    <source>
        <dbReference type="Pfam" id="PF17763"/>
    </source>
</evidence>
<gene>
    <name evidence="7" type="ORF">BW733_12180</name>
</gene>
<evidence type="ECO:0000259" key="5">
    <source>
        <dbReference type="Pfam" id="PF00710"/>
    </source>
</evidence>
<dbReference type="InterPro" id="IPR004550">
    <property type="entry name" value="AsnASE_II"/>
</dbReference>
<dbReference type="SMART" id="SM00870">
    <property type="entry name" value="Asparaginase"/>
    <property type="match status" value="1"/>
</dbReference>
<dbReference type="EMBL" id="CP019607">
    <property type="protein sequence ID" value="AQP51457.1"/>
    <property type="molecule type" value="Genomic_DNA"/>
</dbReference>
<dbReference type="Proteomes" id="UP000188235">
    <property type="component" value="Chromosome"/>
</dbReference>
<dbReference type="InterPro" id="IPR040919">
    <property type="entry name" value="Asparaginase_C"/>
</dbReference>
<dbReference type="InterPro" id="IPR037152">
    <property type="entry name" value="L-asparaginase_N_sf"/>
</dbReference>
<evidence type="ECO:0000313" key="8">
    <source>
        <dbReference type="Proteomes" id="UP000188235"/>
    </source>
</evidence>
<proteinExistence type="inferred from homology"/>
<evidence type="ECO:0000256" key="4">
    <source>
        <dbReference type="PIRSR" id="PIRSR001220-2"/>
    </source>
</evidence>
<accession>A0A1Q2CZ99</accession>
<dbReference type="KEGG" id="tfa:BW733_12180"/>
<evidence type="ECO:0000313" key="7">
    <source>
        <dbReference type="EMBL" id="AQP51457.1"/>
    </source>
</evidence>
<dbReference type="InterPro" id="IPR027473">
    <property type="entry name" value="L-asparaginase_C"/>
</dbReference>
<dbReference type="Gene3D" id="3.40.50.1170">
    <property type="entry name" value="L-asparaginase, N-terminal domain"/>
    <property type="match status" value="1"/>
</dbReference>
<reference evidence="7 8" key="1">
    <citation type="journal article" date="2008" name="Int. J. Syst. Evol. Microbiol.">
        <title>Tessaracoccus flavescens sp. nov., isolated from marine sediment.</title>
        <authorList>
            <person name="Lee D.W."/>
            <person name="Lee S.D."/>
        </authorList>
    </citation>
    <scope>NUCLEOTIDE SEQUENCE [LARGE SCALE GENOMIC DNA]</scope>
    <source>
        <strain evidence="7 8">SST-39T</strain>
    </source>
</reference>
<dbReference type="PROSITE" id="PS51732">
    <property type="entry name" value="ASN_GLN_ASE_3"/>
    <property type="match status" value="1"/>
</dbReference>
<dbReference type="InterPro" id="IPR027474">
    <property type="entry name" value="L-asparaginase_N"/>
</dbReference>
<dbReference type="Pfam" id="PF17763">
    <property type="entry name" value="Asparaginase_C"/>
    <property type="match status" value="1"/>
</dbReference>
<dbReference type="InterPro" id="IPR036152">
    <property type="entry name" value="Asp/glu_Ase-like_sf"/>
</dbReference>
<evidence type="ECO:0000256" key="3">
    <source>
        <dbReference type="PIRSR" id="PIRSR001220-1"/>
    </source>
</evidence>
<feature type="domain" description="L-asparaginase N-terminal" evidence="5">
    <location>
        <begin position="6"/>
        <end position="193"/>
    </location>
</feature>
<name>A0A1Q2CZ99_9ACTN</name>
<feature type="active site" description="O-isoaspartyl threonine intermediate" evidence="3">
    <location>
        <position position="14"/>
    </location>
</feature>
<dbReference type="CDD" id="cd08964">
    <property type="entry name" value="L-asparaginase_II"/>
    <property type="match status" value="1"/>
</dbReference>
<dbReference type="AlphaFoldDB" id="A0A1Q2CZ99"/>
<dbReference type="PIRSF" id="PIRSF001220">
    <property type="entry name" value="L-ASNase_gatD"/>
    <property type="match status" value="1"/>
</dbReference>
<dbReference type="SFLD" id="SFLDS00057">
    <property type="entry name" value="Glutaminase/Asparaginase"/>
    <property type="match status" value="1"/>
</dbReference>
<dbReference type="InterPro" id="IPR006034">
    <property type="entry name" value="Asparaginase/glutaminase-like"/>
</dbReference>
<sequence>MSLPLVAIFSLGGTISMTSHGRGEPVVPTLGADELTTALGRYLPKIEIRRRTLAKLGSPQLEISHVRQVFAAAHEAIGQGAVGVVIVQGTDTLEESAYLLDLWWDRPEPLVITGAMRYADDAGSEGLGNLVAAVRVAVEPDLRDNGVLVVMNDEVHLAQHVAKQDANSLQAFTSSSWGQIARLLEGRVHVAYRRSQRMAPLPAPTDEQVRVPIVMAGLADDGRALDAIIATGPRGIVLAAMGSGHVPESMADAAERAVQAGIPVVFASRTGGGSTTQSSYGYPGSEVDLLNRGLIGAGWLDALKSRLLLYALLASGSGTSKVRAEFERRSR</sequence>
<dbReference type="SUPFAM" id="SSF53774">
    <property type="entry name" value="Glutaminase/Asparaginase"/>
    <property type="match status" value="1"/>
</dbReference>
<dbReference type="GO" id="GO:0006528">
    <property type="term" value="P:asparagine metabolic process"/>
    <property type="evidence" value="ECO:0007669"/>
    <property type="project" value="InterPro"/>
</dbReference>
<dbReference type="PIRSF" id="PIRSF500176">
    <property type="entry name" value="L_ASNase"/>
    <property type="match status" value="1"/>
</dbReference>
<protein>
    <recommendedName>
        <fullName evidence="9">L-asparaginase</fullName>
    </recommendedName>
</protein>
<dbReference type="Pfam" id="PF00710">
    <property type="entry name" value="Asparaginase"/>
    <property type="match status" value="1"/>
</dbReference>
<evidence type="ECO:0000256" key="2">
    <source>
        <dbReference type="ARBA" id="ARBA00022801"/>
    </source>
</evidence>
<feature type="binding site" evidence="4">
    <location>
        <begin position="90"/>
        <end position="91"/>
    </location>
    <ligand>
        <name>substrate</name>
    </ligand>
</feature>
<organism evidence="7 8">
    <name type="scientific">Tessaracoccus flavescens</name>
    <dbReference type="NCBI Taxonomy" id="399497"/>
    <lineage>
        <taxon>Bacteria</taxon>
        <taxon>Bacillati</taxon>
        <taxon>Actinomycetota</taxon>
        <taxon>Actinomycetes</taxon>
        <taxon>Propionibacteriales</taxon>
        <taxon>Propionibacteriaceae</taxon>
        <taxon>Tessaracoccus</taxon>
    </lineage>
</organism>
<keyword evidence="8" id="KW-1185">Reference proteome</keyword>
<feature type="binding site" evidence="4">
    <location>
        <position position="58"/>
    </location>
    <ligand>
        <name>substrate</name>
    </ligand>
</feature>
<comment type="similarity">
    <text evidence="1">Belongs to the asparaginase 1 family.</text>
</comment>
<feature type="domain" description="Asparaginase/glutaminase C-terminal" evidence="6">
    <location>
        <begin position="210"/>
        <end position="326"/>
    </location>
</feature>